<evidence type="ECO:0000259" key="1">
    <source>
        <dbReference type="Pfam" id="PF18009"/>
    </source>
</evidence>
<feature type="domain" description="DUF7348" evidence="3">
    <location>
        <begin position="3"/>
        <end position="67"/>
    </location>
</feature>
<name>A0A3P3RA98_9EURY</name>
<dbReference type="Pfam" id="PF18069">
    <property type="entry name" value="DR2241"/>
    <property type="match status" value="1"/>
</dbReference>
<dbReference type="Proteomes" id="UP000282322">
    <property type="component" value="Unassembled WGS sequence"/>
</dbReference>
<proteinExistence type="predicted"/>
<dbReference type="EMBL" id="RRCH01000022">
    <property type="protein sequence ID" value="RRJ30386.1"/>
    <property type="molecule type" value="Genomic_DNA"/>
</dbReference>
<dbReference type="InterPro" id="IPR055772">
    <property type="entry name" value="DUF7348"/>
</dbReference>
<dbReference type="InterPro" id="IPR041346">
    <property type="entry name" value="DR2241_Fer4"/>
</dbReference>
<evidence type="ECO:0000313" key="5">
    <source>
        <dbReference type="Proteomes" id="UP000282322"/>
    </source>
</evidence>
<sequence length="368" mass="41895">MPQSHVAALRDAAESGVSFDGLSVTVDDETYTFATPDERHTGLSAADLADIAAANDAYVTNWHYWTRIDRTDSEQEFLRWLEHADELAVPERYDSLSEDGLTRLWGELSITTTLDAGKNEDGDGDQRRYSIRHEDDIGADHAELAVYHDPLDAREVAKHDDDGRYRPLKTAPTLQTGWAFTDLNGRALLRTIDFLYPATVHNWYLERHENLDVSHWRETAQRQTGIYDLIEELDGEQLEWLTEACCVDSQCLKRRQWDESADEPLDTPRGDGVFPCREPCSLVIAVARKLTLLEREQTHEYTFELTPSEKEQLETLIDTVADGHTEEIREADADNGANRYRARYLRAKRFDEHGQLSGAPTPDADTEN</sequence>
<evidence type="ECO:0000313" key="4">
    <source>
        <dbReference type="EMBL" id="RRJ30386.1"/>
    </source>
</evidence>
<evidence type="ECO:0000259" key="3">
    <source>
        <dbReference type="Pfam" id="PF24039"/>
    </source>
</evidence>
<dbReference type="InterPro" id="IPR041181">
    <property type="entry name" value="DR2241_middle"/>
</dbReference>
<dbReference type="RefSeq" id="WP_124955120.1">
    <property type="nucleotide sequence ID" value="NZ_RRCH01000022.1"/>
</dbReference>
<dbReference type="Pfam" id="PF24039">
    <property type="entry name" value="DUF7348"/>
    <property type="match status" value="1"/>
</dbReference>
<evidence type="ECO:0000259" key="2">
    <source>
        <dbReference type="Pfam" id="PF18069"/>
    </source>
</evidence>
<dbReference type="Gene3D" id="3.30.70.2320">
    <property type="match status" value="1"/>
</dbReference>
<comment type="caution">
    <text evidence="4">The sequence shown here is derived from an EMBL/GenBank/DDBJ whole genome shotgun (WGS) entry which is preliminary data.</text>
</comment>
<dbReference type="Gene3D" id="3.30.1360.190">
    <property type="match status" value="1"/>
</dbReference>
<feature type="domain" description="DR2241 stabilising" evidence="2">
    <location>
        <begin position="89"/>
        <end position="207"/>
    </location>
</feature>
<evidence type="ECO:0008006" key="6">
    <source>
        <dbReference type="Google" id="ProtNLM"/>
    </source>
</evidence>
<gene>
    <name evidence="4" type="ORF">EIK79_09970</name>
</gene>
<organism evidence="4 5">
    <name type="scientific">Halocatena pleomorpha</name>
    <dbReference type="NCBI Taxonomy" id="1785090"/>
    <lineage>
        <taxon>Archaea</taxon>
        <taxon>Methanobacteriati</taxon>
        <taxon>Methanobacteriota</taxon>
        <taxon>Stenosarchaea group</taxon>
        <taxon>Halobacteria</taxon>
        <taxon>Halobacteriales</taxon>
        <taxon>Natronomonadaceae</taxon>
        <taxon>Halocatena</taxon>
    </lineage>
</organism>
<dbReference type="OrthoDB" id="194676at2157"/>
<protein>
    <recommendedName>
        <fullName evidence="6">DR2241 stabilising domain-containing protein</fullName>
    </recommendedName>
</protein>
<dbReference type="AlphaFoldDB" id="A0A3P3RA98"/>
<keyword evidence="5" id="KW-1185">Reference proteome</keyword>
<reference evidence="4 5" key="1">
    <citation type="submission" date="2018-11" db="EMBL/GenBank/DDBJ databases">
        <title>Taxonoimc description of Halomarina strain SPP-AMP-1.</title>
        <authorList>
            <person name="Pal Y."/>
            <person name="Srinivasana K."/>
            <person name="Verma A."/>
            <person name="Kumar P."/>
        </authorList>
    </citation>
    <scope>NUCLEOTIDE SEQUENCE [LARGE SCALE GENOMIC DNA]</scope>
    <source>
        <strain evidence="4 5">SPP-AMP-1</strain>
    </source>
</reference>
<feature type="domain" description="DR2241 4Fe-4S iron-sulfur cluster binding" evidence="1">
    <location>
        <begin position="209"/>
        <end position="289"/>
    </location>
</feature>
<dbReference type="Pfam" id="PF18009">
    <property type="entry name" value="Fer4_23"/>
    <property type="match status" value="1"/>
</dbReference>
<accession>A0A3P3RA98</accession>